<proteinExistence type="predicted"/>
<feature type="compositionally biased region" description="Low complexity" evidence="1">
    <location>
        <begin position="24"/>
        <end position="34"/>
    </location>
</feature>
<dbReference type="SUPFAM" id="SSF52980">
    <property type="entry name" value="Restriction endonuclease-like"/>
    <property type="match status" value="1"/>
</dbReference>
<reference evidence="4" key="1">
    <citation type="submission" date="2018-12" db="EMBL/GenBank/DDBJ databases">
        <title>Tengunoibacter tsumagoiensis gen. nov., sp. nov., Dictyobacter kobayashii sp. nov., D. alpinus sp. nov., and D. joshuensis sp. nov. and description of Dictyobacteraceae fam. nov. within the order Ktedonobacterales isolated from Tengu-no-mugimeshi.</title>
        <authorList>
            <person name="Wang C.M."/>
            <person name="Zheng Y."/>
            <person name="Sakai Y."/>
            <person name="Toyoda A."/>
            <person name="Minakuchi Y."/>
            <person name="Abe K."/>
            <person name="Yokota A."/>
            <person name="Yabe S."/>
        </authorList>
    </citation>
    <scope>NUCLEOTIDE SEQUENCE [LARGE SCALE GENOMIC DNA]</scope>
    <source>
        <strain evidence="4">Uno11</strain>
    </source>
</reference>
<feature type="region of interest" description="Disordered" evidence="1">
    <location>
        <begin position="1"/>
        <end position="53"/>
    </location>
</feature>
<dbReference type="GO" id="GO:0003677">
    <property type="term" value="F:DNA binding"/>
    <property type="evidence" value="ECO:0007669"/>
    <property type="project" value="InterPro"/>
</dbReference>
<dbReference type="GO" id="GO:0015666">
    <property type="term" value="F:restriction endodeoxyribonuclease activity"/>
    <property type="evidence" value="ECO:0007669"/>
    <property type="project" value="TreeGrafter"/>
</dbReference>
<gene>
    <name evidence="3" type="ORF">KDK_72020</name>
</gene>
<accession>A0A402AW98</accession>
<keyword evidence="3" id="KW-0540">Nuclease</keyword>
<keyword evidence="3" id="KW-0255">Endonuclease</keyword>
<dbReference type="GO" id="GO:0009307">
    <property type="term" value="P:DNA restriction-modification system"/>
    <property type="evidence" value="ECO:0007669"/>
    <property type="project" value="InterPro"/>
</dbReference>
<dbReference type="OrthoDB" id="145855at2"/>
<evidence type="ECO:0000256" key="1">
    <source>
        <dbReference type="SAM" id="MobiDB-lite"/>
    </source>
</evidence>
<sequence>MARKNSLINTRARIQKEAARKQKAQQLTQTQAAKAAEKARKAYENAQKADQKERARLYTESRIAQVNLQNEQLEQVIASFNNLLADALKIDSFIMWETLKQPLNLPTFNPGQLAIPEQPPVPQNYRPPELSGLQKIFPGAKEKYAQEVIKAQELYNRHVSEHAAREQMRQKKLAEMRNAFEQHYNDELQKIKNQHTEIDNFRRDFDARVPSAIVNYFTMVLATSNYPDKFPQHAKVAYVPESTQLVVEYDFPNFEIIPEAGIFKYVKTKDEITNTIRPLPQRKTLYNSIIAQTTLRTLYELFKADRGHCVDTIVFNGYVESINKGTGLPVRTCLTTVRTSHDIFDRLDLSKVDPQACLQVLNASISKSPTELAPVRPVLEFDMVDPRYIEEIDVLSGLDQRPNLMELTPNEFESLITNLFQKMGLETRQTQASRDGGVDCVAYDPRPIFGGKVVIQAKRYKNTVGVSAVRDLYGTLQNEGASKGILVTTSGYGKASFEFAEGKPIELLSGSNLLFLLAEHANVEAKIDIPENWKDPQYD</sequence>
<dbReference type="InterPro" id="IPR052906">
    <property type="entry name" value="Type_IV_Methyl-Rstrct_Enzyme"/>
</dbReference>
<dbReference type="Gene3D" id="3.40.1350.10">
    <property type="match status" value="1"/>
</dbReference>
<evidence type="ECO:0000259" key="2">
    <source>
        <dbReference type="Pfam" id="PF04471"/>
    </source>
</evidence>
<keyword evidence="4" id="KW-1185">Reference proteome</keyword>
<dbReference type="PANTHER" id="PTHR30015">
    <property type="entry name" value="MRR RESTRICTION SYSTEM PROTEIN"/>
    <property type="match status" value="1"/>
</dbReference>
<dbReference type="AlphaFoldDB" id="A0A402AW98"/>
<dbReference type="InterPro" id="IPR007560">
    <property type="entry name" value="Restrct_endonuc_IV_Mrr"/>
</dbReference>
<dbReference type="Pfam" id="PF04471">
    <property type="entry name" value="Mrr_cat"/>
    <property type="match status" value="1"/>
</dbReference>
<comment type="caution">
    <text evidence="3">The sequence shown here is derived from an EMBL/GenBank/DDBJ whole genome shotgun (WGS) entry which is preliminary data.</text>
</comment>
<dbReference type="InterPro" id="IPR011856">
    <property type="entry name" value="tRNA_endonuc-like_dom_sf"/>
</dbReference>
<dbReference type="EMBL" id="BIFS01000002">
    <property type="protein sequence ID" value="GCE23402.1"/>
    <property type="molecule type" value="Genomic_DNA"/>
</dbReference>
<dbReference type="InterPro" id="IPR011335">
    <property type="entry name" value="Restrct_endonuc-II-like"/>
</dbReference>
<dbReference type="RefSeq" id="WP_126556847.1">
    <property type="nucleotide sequence ID" value="NZ_BIFS01000002.1"/>
</dbReference>
<feature type="domain" description="Restriction endonuclease type IV Mrr" evidence="2">
    <location>
        <begin position="405"/>
        <end position="514"/>
    </location>
</feature>
<organism evidence="3 4">
    <name type="scientific">Dictyobacter kobayashii</name>
    <dbReference type="NCBI Taxonomy" id="2014872"/>
    <lineage>
        <taxon>Bacteria</taxon>
        <taxon>Bacillati</taxon>
        <taxon>Chloroflexota</taxon>
        <taxon>Ktedonobacteria</taxon>
        <taxon>Ktedonobacterales</taxon>
        <taxon>Dictyobacteraceae</taxon>
        <taxon>Dictyobacter</taxon>
    </lineage>
</organism>
<protein>
    <submittedName>
        <fullName evidence="3">Restriction endonuclease</fullName>
    </submittedName>
</protein>
<dbReference type="Proteomes" id="UP000287188">
    <property type="component" value="Unassembled WGS sequence"/>
</dbReference>
<evidence type="ECO:0000313" key="3">
    <source>
        <dbReference type="EMBL" id="GCE23402.1"/>
    </source>
</evidence>
<evidence type="ECO:0000313" key="4">
    <source>
        <dbReference type="Proteomes" id="UP000287188"/>
    </source>
</evidence>
<feature type="compositionally biased region" description="Basic and acidic residues" evidence="1">
    <location>
        <begin position="35"/>
        <end position="53"/>
    </location>
</feature>
<dbReference type="PANTHER" id="PTHR30015:SF7">
    <property type="entry name" value="TYPE IV METHYL-DIRECTED RESTRICTION ENZYME ECOKMRR"/>
    <property type="match status" value="1"/>
</dbReference>
<name>A0A402AW98_9CHLR</name>
<keyword evidence="3" id="KW-0378">Hydrolase</keyword>